<keyword evidence="3" id="KW-0238">DNA-binding</keyword>
<evidence type="ECO:0000313" key="7">
    <source>
        <dbReference type="EMBL" id="PDO09790.1"/>
    </source>
</evidence>
<gene>
    <name evidence="7" type="ORF">BLM47_10585</name>
</gene>
<keyword evidence="1" id="KW-0547">Nucleotide-binding</keyword>
<feature type="region of interest" description="Disordered" evidence="4">
    <location>
        <begin position="619"/>
        <end position="642"/>
    </location>
</feature>
<dbReference type="EMBL" id="MOXJ01000027">
    <property type="protein sequence ID" value="PDO09790.1"/>
    <property type="molecule type" value="Genomic_DNA"/>
</dbReference>
<evidence type="ECO:0000313" key="8">
    <source>
        <dbReference type="Proteomes" id="UP000243688"/>
    </source>
</evidence>
<dbReference type="PROSITE" id="PS51194">
    <property type="entry name" value="HELICASE_CTER"/>
    <property type="match status" value="1"/>
</dbReference>
<dbReference type="PANTHER" id="PTHR30580:SF1">
    <property type="entry name" value="COMF OPERON PROTEIN 1"/>
    <property type="match status" value="1"/>
</dbReference>
<dbReference type="SMART" id="SM00490">
    <property type="entry name" value="HELICc"/>
    <property type="match status" value="1"/>
</dbReference>
<dbReference type="PROSITE" id="PS51192">
    <property type="entry name" value="HELICASE_ATP_BIND_1"/>
    <property type="match status" value="1"/>
</dbReference>
<dbReference type="GO" id="GO:0006310">
    <property type="term" value="P:DNA recombination"/>
    <property type="evidence" value="ECO:0007669"/>
    <property type="project" value="TreeGrafter"/>
</dbReference>
<dbReference type="PANTHER" id="PTHR30580">
    <property type="entry name" value="PRIMOSOMAL PROTEIN N"/>
    <property type="match status" value="1"/>
</dbReference>
<dbReference type="GO" id="GO:0003677">
    <property type="term" value="F:DNA binding"/>
    <property type="evidence" value="ECO:0007669"/>
    <property type="project" value="UniProtKB-KW"/>
</dbReference>
<organism evidence="7 8">
    <name type="scientific">Candidatus Reconcilbacillus cellulovorans</name>
    <dbReference type="NCBI Taxonomy" id="1906605"/>
    <lineage>
        <taxon>Bacteria</taxon>
        <taxon>Bacillati</taxon>
        <taxon>Bacillota</taxon>
        <taxon>Bacilli</taxon>
        <taxon>Bacillales</taxon>
        <taxon>Paenibacillaceae</taxon>
        <taxon>Candidatus Reconcilbacillus</taxon>
    </lineage>
</organism>
<dbReference type="AlphaFoldDB" id="A0A2A6DY20"/>
<dbReference type="InterPro" id="IPR014001">
    <property type="entry name" value="Helicase_ATP-bd"/>
</dbReference>
<dbReference type="InterPro" id="IPR027417">
    <property type="entry name" value="P-loop_NTPase"/>
</dbReference>
<feature type="domain" description="Helicase C-terminal" evidence="6">
    <location>
        <begin position="474"/>
        <end position="635"/>
    </location>
</feature>
<dbReference type="Pfam" id="PF00271">
    <property type="entry name" value="Helicase_C"/>
    <property type="match status" value="1"/>
</dbReference>
<evidence type="ECO:0000256" key="4">
    <source>
        <dbReference type="SAM" id="MobiDB-lite"/>
    </source>
</evidence>
<dbReference type="InterPro" id="IPR011545">
    <property type="entry name" value="DEAD/DEAH_box_helicase_dom"/>
</dbReference>
<reference evidence="7 8" key="1">
    <citation type="submission" date="2016-12" db="EMBL/GenBank/DDBJ databases">
        <title>Candidatus Reconcilibacillus cellulovorans genome.</title>
        <authorList>
            <person name="Kolinko S."/>
            <person name="Wu Y.-W."/>
            <person name="Tachea F."/>
            <person name="Denzel E."/>
            <person name="Hiras J."/>
            <person name="Baecker N."/>
            <person name="Chan L.J."/>
            <person name="Eichorst S.A."/>
            <person name="Frey D."/>
            <person name="Adams P.D."/>
            <person name="Pray T."/>
            <person name="Tanjore D."/>
            <person name="Petzold C.J."/>
            <person name="Gladden J.M."/>
            <person name="Simmons B.A."/>
            <person name="Singer S.W."/>
        </authorList>
    </citation>
    <scope>NUCLEOTIDE SEQUENCE [LARGE SCALE GENOMIC DNA]</scope>
    <source>
        <strain evidence="7">JTherm</strain>
    </source>
</reference>
<dbReference type="SMART" id="SM00487">
    <property type="entry name" value="DEXDc"/>
    <property type="match status" value="1"/>
</dbReference>
<protein>
    <recommendedName>
        <fullName evidence="9">DNA/RNA helicase</fullName>
    </recommendedName>
</protein>
<name>A0A2A6DY20_9BACL</name>
<accession>A0A2A6DY20</accession>
<proteinExistence type="predicted"/>
<feature type="domain" description="Helicase ATP-binding" evidence="5">
    <location>
        <begin position="296"/>
        <end position="448"/>
    </location>
</feature>
<dbReference type="Pfam" id="PF00270">
    <property type="entry name" value="DEAD"/>
    <property type="match status" value="1"/>
</dbReference>
<comment type="caution">
    <text evidence="7">The sequence shown here is derived from an EMBL/GenBank/DDBJ whole genome shotgun (WGS) entry which is preliminary data.</text>
</comment>
<dbReference type="Gene3D" id="3.40.50.300">
    <property type="entry name" value="P-loop containing nucleotide triphosphate hydrolases"/>
    <property type="match status" value="2"/>
</dbReference>
<evidence type="ECO:0008006" key="9">
    <source>
        <dbReference type="Google" id="ProtNLM"/>
    </source>
</evidence>
<evidence type="ECO:0000256" key="1">
    <source>
        <dbReference type="ARBA" id="ARBA00022741"/>
    </source>
</evidence>
<dbReference type="SUPFAM" id="SSF52540">
    <property type="entry name" value="P-loop containing nucleoside triphosphate hydrolases"/>
    <property type="match status" value="1"/>
</dbReference>
<dbReference type="GO" id="GO:0006270">
    <property type="term" value="P:DNA replication initiation"/>
    <property type="evidence" value="ECO:0007669"/>
    <property type="project" value="TreeGrafter"/>
</dbReference>
<dbReference type="Proteomes" id="UP000243688">
    <property type="component" value="Unassembled WGS sequence"/>
</dbReference>
<evidence type="ECO:0000259" key="6">
    <source>
        <dbReference type="PROSITE" id="PS51194"/>
    </source>
</evidence>
<evidence type="ECO:0000259" key="5">
    <source>
        <dbReference type="PROSITE" id="PS51192"/>
    </source>
</evidence>
<dbReference type="InterPro" id="IPR001650">
    <property type="entry name" value="Helicase_C-like"/>
</dbReference>
<keyword evidence="2" id="KW-0067">ATP-binding</keyword>
<dbReference type="GO" id="GO:0043138">
    <property type="term" value="F:3'-5' DNA helicase activity"/>
    <property type="evidence" value="ECO:0007669"/>
    <property type="project" value="TreeGrafter"/>
</dbReference>
<dbReference type="GO" id="GO:0006302">
    <property type="term" value="P:double-strand break repair"/>
    <property type="evidence" value="ECO:0007669"/>
    <property type="project" value="TreeGrafter"/>
</dbReference>
<evidence type="ECO:0000256" key="2">
    <source>
        <dbReference type="ARBA" id="ARBA00022840"/>
    </source>
</evidence>
<dbReference type="GO" id="GO:0005524">
    <property type="term" value="F:ATP binding"/>
    <property type="evidence" value="ECO:0007669"/>
    <property type="project" value="UniProtKB-KW"/>
</dbReference>
<sequence>MFALLYALRENSAWRWNVTLDWSADCRFWNIESGNAQPVFVAPRLSLGQSLWLADRWNKEMFRTYAGFDDGPERVLSEWKRLKRAGREAIPFSAESTEEALCLVRQLPETVEAFDPNAELVERLAERLAGRALLGPETERLFAASGWTPEHGPWTAYVQWLVLSGRASIVGGVEIAAKRRFGFGNFRKKRQWKGRCRRCGETERLYAAFCPYCGSECPYCEACLTMGRSRFCGLLVVGTSGRVSRAVIRTIEATEDIAAKWQLSRPQADAAGQALAFLRERLSAGRPSAEQASGKHRTGRNCRGFLLWAVTGAGKTEMMFPLVEAVLASKGRVAVASPRRDVVLELEPRLRRAFPEVRTAALYGGSRQLWDNAELVVATTHQLIRFWRAFDLVVLDEIDAFPFRNDERLAYLAEKACREDGVFVFLTATPPPAMVRAVRSGRLPCATVPVRHHGRPLPVPRVTRSRSIRAAAILPDRVADAVRESLARGAQVFVFVPEVALVERAVGMLRAAFPGVGVGGVSARDAERDGTVRAFRRGDIRVLVATTVLERGVTVPKTDVVVLDADAALFDEAALVQMAGRAGRSADDADGRVRFFVRAPTRAVRRAVRHIRRMNRLARRKGYLRQTPETTAKGCRSGDDEP</sequence>
<evidence type="ECO:0000256" key="3">
    <source>
        <dbReference type="ARBA" id="ARBA00023125"/>
    </source>
</evidence>